<accession>A0A225E3Y3</accession>
<keyword evidence="2" id="KW-1185">Reference proteome</keyword>
<dbReference type="EMBL" id="NIDE01000004">
    <property type="protein sequence ID" value="OWK43395.1"/>
    <property type="molecule type" value="Genomic_DNA"/>
</dbReference>
<sequence>MYAFRPVALILIALVALVPAVGCGFTKASDKKGTELIPEKTIRKKSDEVTPEQEAIFRILDDDKHQLKQATDGLSEKAQPSAVTKVIGAYADHFEKVDLGVTTKEFKEVYEKHMKAWRALHVAIRKLPDAYAEGEFVADLVALFRTDGQRGKSLGGDVTNGVKKVLSTYTDVLAAAETAGLEVVR</sequence>
<gene>
    <name evidence="1" type="ORF">FRUB_02994</name>
</gene>
<comment type="caution">
    <text evidence="1">The sequence shown here is derived from an EMBL/GenBank/DDBJ whole genome shotgun (WGS) entry which is preliminary data.</text>
</comment>
<name>A0A225E3Y3_9BACT</name>
<evidence type="ECO:0000313" key="1">
    <source>
        <dbReference type="EMBL" id="OWK43395.1"/>
    </source>
</evidence>
<reference evidence="2" key="1">
    <citation type="submission" date="2017-06" db="EMBL/GenBank/DDBJ databases">
        <title>Genome analysis of Fimbriiglobus ruber SP5, the first member of the order Planctomycetales with confirmed chitinolytic capability.</title>
        <authorList>
            <person name="Ravin N.V."/>
            <person name="Rakitin A.L."/>
            <person name="Ivanova A.A."/>
            <person name="Beletsky A.V."/>
            <person name="Kulichevskaya I.S."/>
            <person name="Mardanov A.V."/>
            <person name="Dedysh S.N."/>
        </authorList>
    </citation>
    <scope>NUCLEOTIDE SEQUENCE [LARGE SCALE GENOMIC DNA]</scope>
    <source>
        <strain evidence="2">SP5</strain>
    </source>
</reference>
<dbReference type="RefSeq" id="WP_088254239.1">
    <property type="nucleotide sequence ID" value="NZ_NIDE01000004.1"/>
</dbReference>
<dbReference type="Proteomes" id="UP000214646">
    <property type="component" value="Unassembled WGS sequence"/>
</dbReference>
<protein>
    <submittedName>
        <fullName evidence="1">Uncharacterized protein</fullName>
    </submittedName>
</protein>
<evidence type="ECO:0000313" key="2">
    <source>
        <dbReference type="Proteomes" id="UP000214646"/>
    </source>
</evidence>
<organism evidence="1 2">
    <name type="scientific">Fimbriiglobus ruber</name>
    <dbReference type="NCBI Taxonomy" id="1908690"/>
    <lineage>
        <taxon>Bacteria</taxon>
        <taxon>Pseudomonadati</taxon>
        <taxon>Planctomycetota</taxon>
        <taxon>Planctomycetia</taxon>
        <taxon>Gemmatales</taxon>
        <taxon>Gemmataceae</taxon>
        <taxon>Fimbriiglobus</taxon>
    </lineage>
</organism>
<proteinExistence type="predicted"/>
<dbReference type="AlphaFoldDB" id="A0A225E3Y3"/>